<dbReference type="AlphaFoldDB" id="B0CBD0"/>
<dbReference type="HOGENOM" id="CLU_123713_0_0_3"/>
<protein>
    <submittedName>
        <fullName evidence="3">Uncharacterized protein</fullName>
    </submittedName>
</protein>
<feature type="chain" id="PRO_5002748367" evidence="2">
    <location>
        <begin position="46"/>
        <end position="188"/>
    </location>
</feature>
<keyword evidence="4" id="KW-1185">Reference proteome</keyword>
<feature type="signal peptide" evidence="2">
    <location>
        <begin position="1"/>
        <end position="45"/>
    </location>
</feature>
<dbReference type="STRING" id="329726.AM1_2916"/>
<dbReference type="KEGG" id="amr:AM1_2916"/>
<gene>
    <name evidence="3" type="ordered locus">AM1_2916</name>
</gene>
<evidence type="ECO:0000313" key="3">
    <source>
        <dbReference type="EMBL" id="ABW27915.1"/>
    </source>
</evidence>
<feature type="region of interest" description="Disordered" evidence="1">
    <location>
        <begin position="152"/>
        <end position="176"/>
    </location>
</feature>
<accession>B0CBD0</accession>
<sequence length="188" mass="20031">MPKQHTNSVPLQLLLLFSKSQLMKKFLLFSSILLAPLAITPALSAQETVASPRYSQPLVIAQDAVKADPFFLTRAKNLARQAAERENGGLSQYRAETSMYGPAIDSPHVENEDGSVTFSFKGGAPGFVSPTLETVATVSPAGIVTIGYNGPIRPAAAQPPQPEPTPAATDPIPQVPSQIIDQIKDLVE</sequence>
<dbReference type="eggNOG" id="ENOG50332FX">
    <property type="taxonomic scope" value="Bacteria"/>
</dbReference>
<dbReference type="EMBL" id="CP000828">
    <property type="protein sequence ID" value="ABW27915.1"/>
    <property type="molecule type" value="Genomic_DNA"/>
</dbReference>
<dbReference type="Proteomes" id="UP000000268">
    <property type="component" value="Chromosome"/>
</dbReference>
<keyword evidence="2" id="KW-0732">Signal</keyword>
<dbReference type="OrthoDB" id="514307at2"/>
<reference evidence="3 4" key="1">
    <citation type="journal article" date="2008" name="Proc. Natl. Acad. Sci. U.S.A.">
        <title>Niche adaptation and genome expansion in the chlorophyll d-producing cyanobacterium Acaryochloris marina.</title>
        <authorList>
            <person name="Swingley W.D."/>
            <person name="Chen M."/>
            <person name="Cheung P.C."/>
            <person name="Conrad A.L."/>
            <person name="Dejesa L.C."/>
            <person name="Hao J."/>
            <person name="Honchak B.M."/>
            <person name="Karbach L.E."/>
            <person name="Kurdoglu A."/>
            <person name="Lahiri S."/>
            <person name="Mastrian S.D."/>
            <person name="Miyashita H."/>
            <person name="Page L."/>
            <person name="Ramakrishna P."/>
            <person name="Satoh S."/>
            <person name="Sattley W.M."/>
            <person name="Shimada Y."/>
            <person name="Taylor H.L."/>
            <person name="Tomo T."/>
            <person name="Tsuchiya T."/>
            <person name="Wang Z.T."/>
            <person name="Raymond J."/>
            <person name="Mimuro M."/>
            <person name="Blankenship R.E."/>
            <person name="Touchman J.W."/>
        </authorList>
    </citation>
    <scope>NUCLEOTIDE SEQUENCE [LARGE SCALE GENOMIC DNA]</scope>
    <source>
        <strain evidence="4">MBIC 11017</strain>
    </source>
</reference>
<evidence type="ECO:0000313" key="4">
    <source>
        <dbReference type="Proteomes" id="UP000000268"/>
    </source>
</evidence>
<organism evidence="3 4">
    <name type="scientific">Acaryochloris marina (strain MBIC 11017)</name>
    <dbReference type="NCBI Taxonomy" id="329726"/>
    <lineage>
        <taxon>Bacteria</taxon>
        <taxon>Bacillati</taxon>
        <taxon>Cyanobacteriota</taxon>
        <taxon>Cyanophyceae</taxon>
        <taxon>Acaryochloridales</taxon>
        <taxon>Acaryochloridaceae</taxon>
        <taxon>Acaryochloris</taxon>
    </lineage>
</organism>
<proteinExistence type="predicted"/>
<evidence type="ECO:0000256" key="2">
    <source>
        <dbReference type="SAM" id="SignalP"/>
    </source>
</evidence>
<evidence type="ECO:0000256" key="1">
    <source>
        <dbReference type="SAM" id="MobiDB-lite"/>
    </source>
</evidence>
<name>B0CBD0_ACAM1</name>